<dbReference type="Proteomes" id="UP000087766">
    <property type="component" value="Chromosome 7"/>
</dbReference>
<dbReference type="GeneID" id="106765723"/>
<gene>
    <name evidence="2" type="primary">LOC106765723</name>
</gene>
<sequence length="262" mass="30454">MDAPSVHYSFRMEELQIINNKDKRGIAKSRNGGGSWLFPVVEFAIWATGVAVVERTRRSYGDHCGSKKEALRWHCLHLRRLQALPTVNLRVAPSPWQKISRFLRHSPGNSGTCDDEHNYPNPKGSFGNYKHVKQSYKIQPNPFHFVVKIHLTIRSTGSKQLPITWCWRSEERKGKIIEDPVTAIYDMILKRVRLGEELKKRETREHSLQKKVLHLEVRTWIRRFITITFSITYLQSYADFNFDTEDGDKVLPGFLDSIIGIH</sequence>
<name>A0A3Q0F741_VIGRR</name>
<reference evidence="2" key="2">
    <citation type="submission" date="2025-08" db="UniProtKB">
        <authorList>
            <consortium name="RefSeq"/>
        </authorList>
    </citation>
    <scope>IDENTIFICATION</scope>
    <source>
        <tissue evidence="2">Leaf</tissue>
    </source>
</reference>
<dbReference type="KEGG" id="vra:106765723"/>
<organism evidence="1 2">
    <name type="scientific">Vigna radiata var. radiata</name>
    <name type="common">Mung bean</name>
    <name type="synonym">Phaseolus aureus</name>
    <dbReference type="NCBI Taxonomy" id="3916"/>
    <lineage>
        <taxon>Eukaryota</taxon>
        <taxon>Viridiplantae</taxon>
        <taxon>Streptophyta</taxon>
        <taxon>Embryophyta</taxon>
        <taxon>Tracheophyta</taxon>
        <taxon>Spermatophyta</taxon>
        <taxon>Magnoliopsida</taxon>
        <taxon>eudicotyledons</taxon>
        <taxon>Gunneridae</taxon>
        <taxon>Pentapetalae</taxon>
        <taxon>rosids</taxon>
        <taxon>fabids</taxon>
        <taxon>Fabales</taxon>
        <taxon>Fabaceae</taxon>
        <taxon>Papilionoideae</taxon>
        <taxon>50 kb inversion clade</taxon>
        <taxon>NPAAA clade</taxon>
        <taxon>indigoferoid/millettioid clade</taxon>
        <taxon>Phaseoleae</taxon>
        <taxon>Vigna</taxon>
    </lineage>
</organism>
<protein>
    <submittedName>
        <fullName evidence="2">Uncharacterized protein LOC106765723</fullName>
    </submittedName>
</protein>
<dbReference type="AlphaFoldDB" id="A0A3Q0F741"/>
<evidence type="ECO:0000313" key="2">
    <source>
        <dbReference type="RefSeq" id="XP_022638424.1"/>
    </source>
</evidence>
<proteinExistence type="predicted"/>
<accession>A0A3Q0F741</accession>
<evidence type="ECO:0000313" key="1">
    <source>
        <dbReference type="Proteomes" id="UP000087766"/>
    </source>
</evidence>
<dbReference type="RefSeq" id="XP_022638424.1">
    <property type="nucleotide sequence ID" value="XM_022782703.1"/>
</dbReference>
<keyword evidence="1" id="KW-1185">Reference proteome</keyword>
<reference evidence="1" key="1">
    <citation type="journal article" date="2014" name="Nat. Commun.">
        <title>Genome sequence of mungbean and insights into evolution within Vigna species.</title>
        <authorList>
            <person name="Kang Y.J."/>
            <person name="Kim S.K."/>
            <person name="Kim M.Y."/>
            <person name="Lestari P."/>
            <person name="Kim K.H."/>
            <person name="Ha B.K."/>
            <person name="Jun T.H."/>
            <person name="Hwang W.J."/>
            <person name="Lee T."/>
            <person name="Lee J."/>
            <person name="Shim S."/>
            <person name="Yoon M.Y."/>
            <person name="Jang Y.E."/>
            <person name="Han K.S."/>
            <person name="Taeprayoon P."/>
            <person name="Yoon N."/>
            <person name="Somta P."/>
            <person name="Tanya P."/>
            <person name="Kim K.S."/>
            <person name="Gwag J.G."/>
            <person name="Moon J.K."/>
            <person name="Lee Y.H."/>
            <person name="Park B.S."/>
            <person name="Bombarely A."/>
            <person name="Doyle J.J."/>
            <person name="Jackson S.A."/>
            <person name="Schafleitner R."/>
            <person name="Srinives P."/>
            <person name="Varshney R.K."/>
            <person name="Lee S.H."/>
        </authorList>
    </citation>
    <scope>NUCLEOTIDE SEQUENCE [LARGE SCALE GENOMIC DNA]</scope>
    <source>
        <strain evidence="1">cv. VC1973A</strain>
    </source>
</reference>